<evidence type="ECO:0000259" key="4">
    <source>
        <dbReference type="PROSITE" id="PS50075"/>
    </source>
</evidence>
<sequence>MSHGEHAPADRQDLDGLVIGIWRDVLSGPVGPDDDFFALGGDSIKAGQIVARLRKQARTGLSLAEFLAEVSTPRELAALVRARAV</sequence>
<reference evidence="5 6" key="1">
    <citation type="submission" date="2017-07" db="EMBL/GenBank/DDBJ databases">
        <title>Amycolatopsis thailandensis Genome sequencing and assembly.</title>
        <authorList>
            <person name="Kaur N."/>
            <person name="Mayilraj S."/>
        </authorList>
    </citation>
    <scope>NUCLEOTIDE SEQUENCE [LARGE SCALE GENOMIC DNA]</scope>
    <source>
        <strain evidence="5 6">JCM 16380</strain>
    </source>
</reference>
<evidence type="ECO:0000256" key="2">
    <source>
        <dbReference type="ARBA" id="ARBA00022553"/>
    </source>
</evidence>
<proteinExistence type="predicted"/>
<dbReference type="SMART" id="SM00823">
    <property type="entry name" value="PKS_PP"/>
    <property type="match status" value="1"/>
</dbReference>
<dbReference type="Proteomes" id="UP000215223">
    <property type="component" value="Unassembled WGS sequence"/>
</dbReference>
<dbReference type="Pfam" id="PF00550">
    <property type="entry name" value="PP-binding"/>
    <property type="match status" value="1"/>
</dbReference>
<dbReference type="OrthoDB" id="518159at2"/>
<name>A0A229SHU7_9PSEU</name>
<dbReference type="GO" id="GO:0043041">
    <property type="term" value="P:amino acid activation for nonribosomal peptide biosynthetic process"/>
    <property type="evidence" value="ECO:0007669"/>
    <property type="project" value="TreeGrafter"/>
</dbReference>
<dbReference type="AlphaFoldDB" id="A0A229SHU7"/>
<organism evidence="5 6">
    <name type="scientific">Amycolatopsis thailandensis</name>
    <dbReference type="NCBI Taxonomy" id="589330"/>
    <lineage>
        <taxon>Bacteria</taxon>
        <taxon>Bacillati</taxon>
        <taxon>Actinomycetota</taxon>
        <taxon>Actinomycetes</taxon>
        <taxon>Pseudonocardiales</taxon>
        <taxon>Pseudonocardiaceae</taxon>
        <taxon>Amycolatopsis</taxon>
    </lineage>
</organism>
<dbReference type="Gene3D" id="1.10.1200.10">
    <property type="entry name" value="ACP-like"/>
    <property type="match status" value="1"/>
</dbReference>
<dbReference type="PANTHER" id="PTHR45527:SF10">
    <property type="entry name" value="PYOCHELIN SYNTHASE PCHF"/>
    <property type="match status" value="1"/>
</dbReference>
<protein>
    <recommendedName>
        <fullName evidence="4">Carrier domain-containing protein</fullName>
    </recommendedName>
</protein>
<dbReference type="RefSeq" id="WP_093932208.1">
    <property type="nucleotide sequence ID" value="NZ_JBHXJK010000088.1"/>
</dbReference>
<dbReference type="GO" id="GO:0005737">
    <property type="term" value="C:cytoplasm"/>
    <property type="evidence" value="ECO:0007669"/>
    <property type="project" value="TreeGrafter"/>
</dbReference>
<dbReference type="InterPro" id="IPR009081">
    <property type="entry name" value="PP-bd_ACP"/>
</dbReference>
<dbReference type="PROSITE" id="PS50075">
    <property type="entry name" value="CARRIER"/>
    <property type="match status" value="1"/>
</dbReference>
<feature type="domain" description="Carrier" evidence="4">
    <location>
        <begin position="9"/>
        <end position="84"/>
    </location>
</feature>
<dbReference type="GO" id="GO:0016874">
    <property type="term" value="F:ligase activity"/>
    <property type="evidence" value="ECO:0007669"/>
    <property type="project" value="UniProtKB-KW"/>
</dbReference>
<dbReference type="GO" id="GO:0044550">
    <property type="term" value="P:secondary metabolite biosynthetic process"/>
    <property type="evidence" value="ECO:0007669"/>
    <property type="project" value="TreeGrafter"/>
</dbReference>
<dbReference type="SUPFAM" id="SSF47336">
    <property type="entry name" value="ACP-like"/>
    <property type="match status" value="1"/>
</dbReference>
<keyword evidence="2" id="KW-0597">Phosphoprotein</keyword>
<keyword evidence="3" id="KW-0436">Ligase</keyword>
<evidence type="ECO:0000313" key="5">
    <source>
        <dbReference type="EMBL" id="OXM58447.1"/>
    </source>
</evidence>
<dbReference type="InterPro" id="IPR020806">
    <property type="entry name" value="PKS_PP-bd"/>
</dbReference>
<evidence type="ECO:0000313" key="6">
    <source>
        <dbReference type="Proteomes" id="UP000215223"/>
    </source>
</evidence>
<gene>
    <name evidence="5" type="ORF">CFP71_02570</name>
</gene>
<dbReference type="PANTHER" id="PTHR45527">
    <property type="entry name" value="NONRIBOSOMAL PEPTIDE SYNTHETASE"/>
    <property type="match status" value="1"/>
</dbReference>
<dbReference type="GO" id="GO:0031177">
    <property type="term" value="F:phosphopantetheine binding"/>
    <property type="evidence" value="ECO:0007669"/>
    <property type="project" value="InterPro"/>
</dbReference>
<comment type="caution">
    <text evidence="5">The sequence shown here is derived from an EMBL/GenBank/DDBJ whole genome shotgun (WGS) entry which is preliminary data.</text>
</comment>
<dbReference type="EMBL" id="NMQT01000011">
    <property type="protein sequence ID" value="OXM58447.1"/>
    <property type="molecule type" value="Genomic_DNA"/>
</dbReference>
<accession>A0A229SHU7</accession>
<evidence type="ECO:0000256" key="1">
    <source>
        <dbReference type="ARBA" id="ARBA00022450"/>
    </source>
</evidence>
<evidence type="ECO:0000256" key="3">
    <source>
        <dbReference type="ARBA" id="ARBA00022598"/>
    </source>
</evidence>
<keyword evidence="6" id="KW-1185">Reference proteome</keyword>
<dbReference type="InterPro" id="IPR036736">
    <property type="entry name" value="ACP-like_sf"/>
</dbReference>
<keyword evidence="1" id="KW-0596">Phosphopantetheine</keyword>